<proteinExistence type="predicted"/>
<gene>
    <name evidence="3" type="ORF">CMN54_09310</name>
</gene>
<feature type="domain" description="Gfo/Idh/MocA-like oxidoreductase N-terminal" evidence="1">
    <location>
        <begin position="2"/>
        <end position="118"/>
    </location>
</feature>
<dbReference type="Pfam" id="PF01408">
    <property type="entry name" value="GFO_IDH_MocA"/>
    <property type="match status" value="1"/>
</dbReference>
<dbReference type="InterPro" id="IPR055170">
    <property type="entry name" value="GFO_IDH_MocA-like_dom"/>
</dbReference>
<dbReference type="PANTHER" id="PTHR43377">
    <property type="entry name" value="BILIVERDIN REDUCTASE A"/>
    <property type="match status" value="1"/>
</dbReference>
<evidence type="ECO:0000259" key="2">
    <source>
        <dbReference type="Pfam" id="PF22725"/>
    </source>
</evidence>
<evidence type="ECO:0000259" key="1">
    <source>
        <dbReference type="Pfam" id="PF01408"/>
    </source>
</evidence>
<organism evidence="3 4">
    <name type="scientific">SAR324 cluster bacterium</name>
    <dbReference type="NCBI Taxonomy" id="2024889"/>
    <lineage>
        <taxon>Bacteria</taxon>
        <taxon>Deltaproteobacteria</taxon>
        <taxon>SAR324 cluster</taxon>
    </lineage>
</organism>
<name>A0A2D6YKD8_9DELT</name>
<dbReference type="GO" id="GO:0000166">
    <property type="term" value="F:nucleotide binding"/>
    <property type="evidence" value="ECO:0007669"/>
    <property type="project" value="InterPro"/>
</dbReference>
<dbReference type="PANTHER" id="PTHR43377:SF1">
    <property type="entry name" value="BILIVERDIN REDUCTASE A"/>
    <property type="match status" value="1"/>
</dbReference>
<evidence type="ECO:0000313" key="3">
    <source>
        <dbReference type="EMBL" id="MAH63624.1"/>
    </source>
</evidence>
<dbReference type="SUPFAM" id="SSF51735">
    <property type="entry name" value="NAD(P)-binding Rossmann-fold domains"/>
    <property type="match status" value="1"/>
</dbReference>
<dbReference type="Gene3D" id="3.30.360.10">
    <property type="entry name" value="Dihydrodipicolinate Reductase, domain 2"/>
    <property type="match status" value="1"/>
</dbReference>
<dbReference type="AlphaFoldDB" id="A0A2D6YKD8"/>
<feature type="domain" description="GFO/IDH/MocA-like oxidoreductase" evidence="2">
    <location>
        <begin position="155"/>
        <end position="224"/>
    </location>
</feature>
<protein>
    <submittedName>
        <fullName evidence="3">Oxidoreductase</fullName>
    </submittedName>
</protein>
<dbReference type="InterPro" id="IPR000683">
    <property type="entry name" value="Gfo/Idh/MocA-like_OxRdtase_N"/>
</dbReference>
<dbReference type="InterPro" id="IPR051450">
    <property type="entry name" value="Gfo/Idh/MocA_Oxidoreductases"/>
</dbReference>
<evidence type="ECO:0000313" key="4">
    <source>
        <dbReference type="Proteomes" id="UP000226525"/>
    </source>
</evidence>
<sequence length="309" mass="34230">MLRTAVIGVGYLGRFHAQKYAQLANSELVGVADSDFTRATVVAKETGTRAFKNHEDLLGKVDAVSIVVPTVHHHQITRPFLEAGVHVLLEKPIASTLAEAEDLEKLASHQQLVLQIGHVQRYNVVFKEFRESIQQPKFIENLRIAPFPKRGTDVDVILDLMIHDIDLVLAVTGELPIKVDCTGVSILTPLTDLAHARLVFPDGCVASLTASRVSDKAERKMRIFQNGLYLSLDFGTGQARKLQVNFLSELSPKDLQPETLQLERGDDLLAEIADFLECIEQDNSPQVSAKDGRRALQVAWQLKDLLATN</sequence>
<dbReference type="InterPro" id="IPR036291">
    <property type="entry name" value="NAD(P)-bd_dom_sf"/>
</dbReference>
<dbReference type="Pfam" id="PF22725">
    <property type="entry name" value="GFO_IDH_MocA_C3"/>
    <property type="match status" value="1"/>
</dbReference>
<dbReference type="SUPFAM" id="SSF55347">
    <property type="entry name" value="Glyceraldehyde-3-phosphate dehydrogenase-like, C-terminal domain"/>
    <property type="match status" value="1"/>
</dbReference>
<dbReference type="EMBL" id="NZEX01000102">
    <property type="protein sequence ID" value="MAH63624.1"/>
    <property type="molecule type" value="Genomic_DNA"/>
</dbReference>
<dbReference type="Gene3D" id="3.40.50.720">
    <property type="entry name" value="NAD(P)-binding Rossmann-like Domain"/>
    <property type="match status" value="1"/>
</dbReference>
<reference evidence="4" key="1">
    <citation type="submission" date="2017-09" db="EMBL/GenBank/DDBJ databases">
        <title>The Reconstruction of 2,631 Draft Metagenome-Assembled Genomes from the Global Oceans.</title>
        <authorList>
            <person name="Tully B.J."/>
            <person name="Graham E.D."/>
            <person name="Heidelberg J.F."/>
        </authorList>
    </citation>
    <scope>NUCLEOTIDE SEQUENCE [LARGE SCALE GENOMIC DNA]</scope>
</reference>
<accession>A0A2D6YKD8</accession>
<comment type="caution">
    <text evidence="3">The sequence shown here is derived from an EMBL/GenBank/DDBJ whole genome shotgun (WGS) entry which is preliminary data.</text>
</comment>
<dbReference type="Proteomes" id="UP000226525">
    <property type="component" value="Unassembled WGS sequence"/>
</dbReference>